<dbReference type="RefSeq" id="WP_241239694.1">
    <property type="nucleotide sequence ID" value="NZ_CP034588.1"/>
</dbReference>
<dbReference type="AlphaFoldDB" id="A0A316G0L5"/>
<keyword evidence="7" id="KW-1185">Reference proteome</keyword>
<dbReference type="GO" id="GO:0019825">
    <property type="term" value="F:oxygen binding"/>
    <property type="evidence" value="ECO:0007669"/>
    <property type="project" value="InterPro"/>
</dbReference>
<dbReference type="Proteomes" id="UP000245390">
    <property type="component" value="Unassembled WGS sequence"/>
</dbReference>
<proteinExistence type="predicted"/>
<sequence length="122" mass="13593">MSETLYQHYGGFGTVSRIVIRLYDHILDDNDIGPFFEDVDMPRLIDHQTKFVASLMGGPAAFTDAHLRGAHRGLGIHNSHFDRLKELVAQTLEESGIAPDHVAELLEGIEARRQVLVEAEDA</sequence>
<dbReference type="InterPro" id="IPR009050">
    <property type="entry name" value="Globin-like_sf"/>
</dbReference>
<dbReference type="CDD" id="cd00454">
    <property type="entry name" value="TrHb1_N"/>
    <property type="match status" value="1"/>
</dbReference>
<comment type="caution">
    <text evidence="6">The sequence shown here is derived from an EMBL/GenBank/DDBJ whole genome shotgun (WGS) entry which is preliminary data.</text>
</comment>
<dbReference type="GO" id="GO:0020037">
    <property type="term" value="F:heme binding"/>
    <property type="evidence" value="ECO:0007669"/>
    <property type="project" value="InterPro"/>
</dbReference>
<evidence type="ECO:0000256" key="3">
    <source>
        <dbReference type="ARBA" id="ARBA00022723"/>
    </source>
</evidence>
<evidence type="ECO:0000256" key="2">
    <source>
        <dbReference type="ARBA" id="ARBA00022617"/>
    </source>
</evidence>
<dbReference type="EMBL" id="QGGV01000013">
    <property type="protein sequence ID" value="PWK53506.1"/>
    <property type="molecule type" value="Genomic_DNA"/>
</dbReference>
<reference evidence="6 7" key="1">
    <citation type="submission" date="2018-05" db="EMBL/GenBank/DDBJ databases">
        <title>Genomic Encyclopedia of Type Strains, Phase IV (KMG-IV): sequencing the most valuable type-strain genomes for metagenomic binning, comparative biology and taxonomic classification.</title>
        <authorList>
            <person name="Goeker M."/>
        </authorList>
    </citation>
    <scope>NUCLEOTIDE SEQUENCE [LARGE SCALE GENOMIC DNA]</scope>
    <source>
        <strain evidence="6 7">DSM 103371</strain>
    </source>
</reference>
<evidence type="ECO:0000256" key="4">
    <source>
        <dbReference type="ARBA" id="ARBA00023004"/>
    </source>
</evidence>
<evidence type="ECO:0000256" key="5">
    <source>
        <dbReference type="PIRSR" id="PIRSR601486-1"/>
    </source>
</evidence>
<feature type="binding site" description="distal binding residue" evidence="5">
    <location>
        <position position="47"/>
    </location>
    <ligand>
        <name>heme</name>
        <dbReference type="ChEBI" id="CHEBI:30413"/>
    </ligand>
    <ligandPart>
        <name>Fe</name>
        <dbReference type="ChEBI" id="CHEBI:18248"/>
    </ligandPart>
</feature>
<dbReference type="InterPro" id="IPR012292">
    <property type="entry name" value="Globin/Proto"/>
</dbReference>
<organism evidence="6 7">
    <name type="scientific">Silicimonas algicola</name>
    <dbReference type="NCBI Taxonomy" id="1826607"/>
    <lineage>
        <taxon>Bacteria</taxon>
        <taxon>Pseudomonadati</taxon>
        <taxon>Pseudomonadota</taxon>
        <taxon>Alphaproteobacteria</taxon>
        <taxon>Rhodobacterales</taxon>
        <taxon>Paracoccaceae</taxon>
    </lineage>
</organism>
<dbReference type="Pfam" id="PF01152">
    <property type="entry name" value="Bac_globin"/>
    <property type="match status" value="1"/>
</dbReference>
<gene>
    <name evidence="6" type="ORF">C8D95_11331</name>
</gene>
<keyword evidence="3 5" id="KW-0479">Metal-binding</keyword>
<keyword evidence="1" id="KW-0813">Transport</keyword>
<dbReference type="GO" id="GO:0046872">
    <property type="term" value="F:metal ion binding"/>
    <property type="evidence" value="ECO:0007669"/>
    <property type="project" value="UniProtKB-KW"/>
</dbReference>
<keyword evidence="4 5" id="KW-0408">Iron</keyword>
<dbReference type="Gene3D" id="1.10.490.10">
    <property type="entry name" value="Globins"/>
    <property type="match status" value="1"/>
</dbReference>
<name>A0A316G0L5_9RHOB</name>
<evidence type="ECO:0000313" key="7">
    <source>
        <dbReference type="Proteomes" id="UP000245390"/>
    </source>
</evidence>
<keyword evidence="2 5" id="KW-0349">Heme</keyword>
<feature type="binding site" description="distal binding residue" evidence="5">
    <location>
        <position position="71"/>
    </location>
    <ligand>
        <name>heme</name>
        <dbReference type="ChEBI" id="CHEBI:30413"/>
    </ligand>
    <ligandPart>
        <name>Fe</name>
        <dbReference type="ChEBI" id="CHEBI:18248"/>
    </ligandPart>
</feature>
<protein>
    <submittedName>
        <fullName evidence="6">Hemoglobin</fullName>
    </submittedName>
</protein>
<accession>A0A316G0L5</accession>
<dbReference type="SUPFAM" id="SSF46458">
    <property type="entry name" value="Globin-like"/>
    <property type="match status" value="1"/>
</dbReference>
<dbReference type="InterPro" id="IPR001486">
    <property type="entry name" value="Hemoglobin_trunc"/>
</dbReference>
<evidence type="ECO:0000313" key="6">
    <source>
        <dbReference type="EMBL" id="PWK53506.1"/>
    </source>
</evidence>
<evidence type="ECO:0000256" key="1">
    <source>
        <dbReference type="ARBA" id="ARBA00022448"/>
    </source>
</evidence>